<keyword evidence="3" id="KW-1185">Reference proteome</keyword>
<keyword evidence="1" id="KW-0732">Signal</keyword>
<dbReference type="OrthoDB" id="4665822at2759"/>
<dbReference type="AlphaFoldDB" id="A0A2I2GFB5"/>
<gene>
    <name evidence="2" type="ORF">P170DRAFT_471506</name>
</gene>
<dbReference type="VEuPathDB" id="FungiDB:P170DRAFT_471506"/>
<dbReference type="GeneID" id="36560545"/>
<evidence type="ECO:0000313" key="3">
    <source>
        <dbReference type="Proteomes" id="UP000234275"/>
    </source>
</evidence>
<proteinExistence type="predicted"/>
<protein>
    <submittedName>
        <fullName evidence="2">Uncharacterized protein</fullName>
    </submittedName>
</protein>
<evidence type="ECO:0000256" key="1">
    <source>
        <dbReference type="SAM" id="SignalP"/>
    </source>
</evidence>
<evidence type="ECO:0000313" key="2">
    <source>
        <dbReference type="EMBL" id="PLB51572.1"/>
    </source>
</evidence>
<dbReference type="EMBL" id="MSFO01000002">
    <property type="protein sequence ID" value="PLB51572.1"/>
    <property type="molecule type" value="Genomic_DNA"/>
</dbReference>
<feature type="signal peptide" evidence="1">
    <location>
        <begin position="1"/>
        <end position="18"/>
    </location>
</feature>
<dbReference type="RefSeq" id="XP_024706874.1">
    <property type="nucleotide sequence ID" value="XM_024852847.1"/>
</dbReference>
<name>A0A2I2GFB5_9EURO</name>
<sequence>MKGYMALAVVVIASIVGAVPLPRGPVDDDEAVVYPARVDQSWVDVEIRSPPDADDAVVYPARVDQSWVDAKV</sequence>
<organism evidence="2 3">
    <name type="scientific">Aspergillus steynii IBT 23096</name>
    <dbReference type="NCBI Taxonomy" id="1392250"/>
    <lineage>
        <taxon>Eukaryota</taxon>
        <taxon>Fungi</taxon>
        <taxon>Dikarya</taxon>
        <taxon>Ascomycota</taxon>
        <taxon>Pezizomycotina</taxon>
        <taxon>Eurotiomycetes</taxon>
        <taxon>Eurotiomycetidae</taxon>
        <taxon>Eurotiales</taxon>
        <taxon>Aspergillaceae</taxon>
        <taxon>Aspergillus</taxon>
        <taxon>Aspergillus subgen. Circumdati</taxon>
    </lineage>
</organism>
<dbReference type="Proteomes" id="UP000234275">
    <property type="component" value="Unassembled WGS sequence"/>
</dbReference>
<accession>A0A2I2GFB5</accession>
<reference evidence="2 3" key="1">
    <citation type="submission" date="2016-12" db="EMBL/GenBank/DDBJ databases">
        <title>The genomes of Aspergillus section Nigri reveals drivers in fungal speciation.</title>
        <authorList>
            <consortium name="DOE Joint Genome Institute"/>
            <person name="Vesth T.C."/>
            <person name="Nybo J."/>
            <person name="Theobald S."/>
            <person name="Brandl J."/>
            <person name="Frisvad J.C."/>
            <person name="Nielsen K.F."/>
            <person name="Lyhne E.K."/>
            <person name="Kogle M.E."/>
            <person name="Kuo A."/>
            <person name="Riley R."/>
            <person name="Clum A."/>
            <person name="Nolan M."/>
            <person name="Lipzen A."/>
            <person name="Salamov A."/>
            <person name="Henrissat B."/>
            <person name="Wiebenga A."/>
            <person name="De Vries R.P."/>
            <person name="Grigoriev I.V."/>
            <person name="Mortensen U.H."/>
            <person name="Andersen M.R."/>
            <person name="Baker S.E."/>
        </authorList>
    </citation>
    <scope>NUCLEOTIDE SEQUENCE [LARGE SCALE GENOMIC DNA]</scope>
    <source>
        <strain evidence="2 3">IBT 23096</strain>
    </source>
</reference>
<comment type="caution">
    <text evidence="2">The sequence shown here is derived from an EMBL/GenBank/DDBJ whole genome shotgun (WGS) entry which is preliminary data.</text>
</comment>
<feature type="chain" id="PRO_5014168456" evidence="1">
    <location>
        <begin position="19"/>
        <end position="72"/>
    </location>
</feature>